<dbReference type="GO" id="GO:0008233">
    <property type="term" value="F:peptidase activity"/>
    <property type="evidence" value="ECO:0007669"/>
    <property type="project" value="UniProtKB-KW"/>
</dbReference>
<evidence type="ECO:0000256" key="1">
    <source>
        <dbReference type="ARBA" id="ARBA00011079"/>
    </source>
</evidence>
<accession>A0ABD3LBX3</accession>
<feature type="signal peptide" evidence="6">
    <location>
        <begin position="1"/>
        <end position="21"/>
    </location>
</feature>
<evidence type="ECO:0000256" key="6">
    <source>
        <dbReference type="SAM" id="SignalP"/>
    </source>
</evidence>
<keyword evidence="2" id="KW-0645">Protease</keyword>
<dbReference type="EMBL" id="JBJKBG010000002">
    <property type="protein sequence ID" value="KAL3749283.1"/>
    <property type="molecule type" value="Genomic_DNA"/>
</dbReference>
<dbReference type="Gene3D" id="1.20.120.980">
    <property type="entry name" value="Serine carboxypeptidase S28, SKS domain"/>
    <property type="match status" value="1"/>
</dbReference>
<keyword evidence="5" id="KW-0325">Glycoprotein</keyword>
<reference evidence="7 8" key="1">
    <citation type="submission" date="2024-11" db="EMBL/GenBank/DDBJ databases">
        <title>Chromosome-level genome assembly of Eucalyptus globulus Labill. provides insights into its genome evolution.</title>
        <authorList>
            <person name="Li X."/>
        </authorList>
    </citation>
    <scope>NUCLEOTIDE SEQUENCE [LARGE SCALE GENOMIC DNA]</scope>
    <source>
        <strain evidence="7">CL2024</strain>
        <tissue evidence="7">Fresh tender leaves</tissue>
    </source>
</reference>
<evidence type="ECO:0000256" key="4">
    <source>
        <dbReference type="ARBA" id="ARBA00022801"/>
    </source>
</evidence>
<evidence type="ECO:0000313" key="7">
    <source>
        <dbReference type="EMBL" id="KAL3749283.1"/>
    </source>
</evidence>
<evidence type="ECO:0008006" key="9">
    <source>
        <dbReference type="Google" id="ProtNLM"/>
    </source>
</evidence>
<comment type="similarity">
    <text evidence="1">Belongs to the peptidase S28 family.</text>
</comment>
<keyword evidence="8" id="KW-1185">Reference proteome</keyword>
<sequence length="509" mass="57453">MTLSWLSLIVYFISIAASVCAQKFDFPRLSLHRENVLQDPQRRVPVSVTNDFTTFYFNQTLDHFNYQPKSYTTFRQRYLINSRYWGGANSSDPIFIYLGAEAPIENDLNAIGFLTENAAQFKAFLVYIEHRYYGRSIPFGMSLEEALNDPIARGYFSSSQALADYAAIIRHVKEKLKARDCPVIVVGGSYGGMLASWFRLKYPHLAFGALASSAPILYFDGITPQDAYFSVVTKDFKEASKTCYQTIRDSWTEIDRVISKPSGLSRLSKIFKTCRPLKSGDELKNYLILRYATAAQYDDPPRYPVEIVCRGIDGANASGKGILEKIFAGVVALDRNSTCYIVPPNGTAPTQTKLGYSWQRCSEMVMGIGITNNSMFQAHPFNLTDFINGCNSSYGVVPRPHWITTYYGGHDIERVLHRFGSNIIFSNGLRDPYSSGGILKNISDTIDAVYTQKGSHCLDILASEQADPNWLVRQRKREVEIIKGWITKYHAHLLAFKQQGLYALKQPLQ</sequence>
<dbReference type="Gene3D" id="3.40.50.1820">
    <property type="entry name" value="alpha/beta hydrolase"/>
    <property type="match status" value="1"/>
</dbReference>
<dbReference type="PANTHER" id="PTHR11010">
    <property type="entry name" value="PROTEASE S28 PRO-X CARBOXYPEPTIDASE-RELATED"/>
    <property type="match status" value="1"/>
</dbReference>
<feature type="chain" id="PRO_5044815201" description="Lysosomal Pro-X carboxypeptidase" evidence="6">
    <location>
        <begin position="22"/>
        <end position="509"/>
    </location>
</feature>
<keyword evidence="4" id="KW-0378">Hydrolase</keyword>
<dbReference type="SUPFAM" id="SSF53474">
    <property type="entry name" value="alpha/beta-Hydrolases"/>
    <property type="match status" value="2"/>
</dbReference>
<organism evidence="7 8">
    <name type="scientific">Eucalyptus globulus</name>
    <name type="common">Tasmanian blue gum</name>
    <dbReference type="NCBI Taxonomy" id="34317"/>
    <lineage>
        <taxon>Eukaryota</taxon>
        <taxon>Viridiplantae</taxon>
        <taxon>Streptophyta</taxon>
        <taxon>Embryophyta</taxon>
        <taxon>Tracheophyta</taxon>
        <taxon>Spermatophyta</taxon>
        <taxon>Magnoliopsida</taxon>
        <taxon>eudicotyledons</taxon>
        <taxon>Gunneridae</taxon>
        <taxon>Pentapetalae</taxon>
        <taxon>rosids</taxon>
        <taxon>malvids</taxon>
        <taxon>Myrtales</taxon>
        <taxon>Myrtaceae</taxon>
        <taxon>Myrtoideae</taxon>
        <taxon>Eucalypteae</taxon>
        <taxon>Eucalyptus</taxon>
    </lineage>
</organism>
<dbReference type="GO" id="GO:0006508">
    <property type="term" value="P:proteolysis"/>
    <property type="evidence" value="ECO:0007669"/>
    <property type="project" value="UniProtKB-KW"/>
</dbReference>
<evidence type="ECO:0000313" key="8">
    <source>
        <dbReference type="Proteomes" id="UP001634007"/>
    </source>
</evidence>
<dbReference type="FunFam" id="1.20.120.980:FF:000006">
    <property type="entry name" value="Serine carboxypeptidase S28 family protein"/>
    <property type="match status" value="1"/>
</dbReference>
<protein>
    <recommendedName>
        <fullName evidence="9">Lysosomal Pro-X carboxypeptidase</fullName>
    </recommendedName>
</protein>
<dbReference type="InterPro" id="IPR042269">
    <property type="entry name" value="Ser_carbopepase_S28_SKS"/>
</dbReference>
<evidence type="ECO:0000256" key="5">
    <source>
        <dbReference type="ARBA" id="ARBA00023180"/>
    </source>
</evidence>
<comment type="caution">
    <text evidence="7">The sequence shown here is derived from an EMBL/GenBank/DDBJ whole genome shotgun (WGS) entry which is preliminary data.</text>
</comment>
<dbReference type="InterPro" id="IPR029058">
    <property type="entry name" value="AB_hydrolase_fold"/>
</dbReference>
<dbReference type="PANTHER" id="PTHR11010:SF96">
    <property type="entry name" value="LYSOSOMAL PRO-X CARBOXYPEPTIDASE-LIKE ISOFORM X1"/>
    <property type="match status" value="1"/>
</dbReference>
<dbReference type="Proteomes" id="UP001634007">
    <property type="component" value="Unassembled WGS sequence"/>
</dbReference>
<dbReference type="Pfam" id="PF05577">
    <property type="entry name" value="Peptidase_S28"/>
    <property type="match status" value="1"/>
</dbReference>
<dbReference type="AlphaFoldDB" id="A0ABD3LBX3"/>
<evidence type="ECO:0000256" key="3">
    <source>
        <dbReference type="ARBA" id="ARBA00022729"/>
    </source>
</evidence>
<gene>
    <name evidence="7" type="ORF">ACJRO7_010396</name>
</gene>
<keyword evidence="3 6" id="KW-0732">Signal</keyword>
<proteinExistence type="inferred from homology"/>
<dbReference type="InterPro" id="IPR008758">
    <property type="entry name" value="Peptidase_S28"/>
</dbReference>
<evidence type="ECO:0000256" key="2">
    <source>
        <dbReference type="ARBA" id="ARBA00022670"/>
    </source>
</evidence>
<name>A0ABD3LBX3_EUCGL</name>